<evidence type="ECO:0000256" key="4">
    <source>
        <dbReference type="ARBA" id="ARBA00022679"/>
    </source>
</evidence>
<dbReference type="NCBIfam" id="TIGR00229">
    <property type="entry name" value="sensory_box"/>
    <property type="match status" value="2"/>
</dbReference>
<evidence type="ECO:0000256" key="7">
    <source>
        <dbReference type="ARBA" id="ARBA00022840"/>
    </source>
</evidence>
<dbReference type="SUPFAM" id="SSF47384">
    <property type="entry name" value="Homodimeric domain of signal transducing histidine kinase"/>
    <property type="match status" value="1"/>
</dbReference>
<dbReference type="SMART" id="SM00091">
    <property type="entry name" value="PAS"/>
    <property type="match status" value="3"/>
</dbReference>
<dbReference type="InterPro" id="IPR000014">
    <property type="entry name" value="PAS"/>
</dbReference>
<dbReference type="SMART" id="SM00388">
    <property type="entry name" value="HisKA"/>
    <property type="match status" value="1"/>
</dbReference>
<dbReference type="InterPro" id="IPR003594">
    <property type="entry name" value="HATPase_dom"/>
</dbReference>
<dbReference type="InterPro" id="IPR004358">
    <property type="entry name" value="Sig_transdc_His_kin-like_C"/>
</dbReference>
<keyword evidence="5" id="KW-0547">Nucleotide-binding</keyword>
<keyword evidence="4" id="KW-0808">Transferase</keyword>
<dbReference type="CDD" id="cd18161">
    <property type="entry name" value="REC_hyHK_blue-like"/>
    <property type="match status" value="1"/>
</dbReference>
<feature type="domain" description="Histidine kinase/HSP90-like ATPase" evidence="10">
    <location>
        <begin position="666"/>
        <end position="788"/>
    </location>
</feature>
<dbReference type="InterPro" id="IPR003661">
    <property type="entry name" value="HisK_dim/P_dom"/>
</dbReference>
<keyword evidence="14" id="KW-1185">Reference proteome</keyword>
<dbReference type="SMART" id="SM00387">
    <property type="entry name" value="HATPase_c"/>
    <property type="match status" value="1"/>
</dbReference>
<evidence type="ECO:0000256" key="3">
    <source>
        <dbReference type="ARBA" id="ARBA00022553"/>
    </source>
</evidence>
<dbReference type="InterPro" id="IPR001610">
    <property type="entry name" value="PAC"/>
</dbReference>
<dbReference type="PANTHER" id="PTHR43065:SF42">
    <property type="entry name" value="TWO-COMPONENT SENSOR PPRA"/>
    <property type="match status" value="1"/>
</dbReference>
<dbReference type="PRINTS" id="PR00344">
    <property type="entry name" value="BCTRLSENSOR"/>
</dbReference>
<dbReference type="EMBL" id="AP018817">
    <property type="protein sequence ID" value="BBF70884.1"/>
    <property type="molecule type" value="Genomic_DNA"/>
</dbReference>
<organism evidence="13 14">
    <name type="scientific">Sphingomonas bisphenolicum</name>
    <dbReference type="NCBI Taxonomy" id="296544"/>
    <lineage>
        <taxon>Bacteria</taxon>
        <taxon>Pseudomonadati</taxon>
        <taxon>Pseudomonadota</taxon>
        <taxon>Alphaproteobacteria</taxon>
        <taxon>Sphingomonadales</taxon>
        <taxon>Sphingomonadaceae</taxon>
        <taxon>Sphingomonas</taxon>
    </lineage>
</organism>
<evidence type="ECO:0000259" key="9">
    <source>
        <dbReference type="SMART" id="SM00091"/>
    </source>
</evidence>
<evidence type="ECO:0000313" key="13">
    <source>
        <dbReference type="EMBL" id="BBF70884.1"/>
    </source>
</evidence>
<dbReference type="SMART" id="SM00086">
    <property type="entry name" value="PAC"/>
    <property type="match status" value="2"/>
</dbReference>
<feature type="domain" description="PAS" evidence="9">
    <location>
        <begin position="314"/>
        <end position="380"/>
    </location>
</feature>
<dbReference type="InterPro" id="IPR001789">
    <property type="entry name" value="Sig_transdc_resp-reg_receiver"/>
</dbReference>
<evidence type="ECO:0000256" key="5">
    <source>
        <dbReference type="ARBA" id="ARBA00022741"/>
    </source>
</evidence>
<sequence>MTGCLSDIFPGESKMSAFMRAHDWEATRLGPPDQWPDGLKASLRLMLLSRFDMWLGWGEDLTFFYNDAYIPTLGSKHPTALGQPMSQVWKEVFEDVKDRIFSVMNDGVATWDEQLLLLLERNGYLEETYHTFSYSPLTGSAGAVEGLMCVVSEETDRVISERRIKQLNDLAAALLKAQRRSDVTQAVHDVFAHDGRDFPFADLTLFELTDRPYPGSDDTAFWPVADIERGEKQKVIAFENLKPDLPTGPWQIPPREALMLAVEQPGEPEAIGALVLGLNPYRILDDVTRDFASLIAVQIAGALATIDALSAQRRDRDRLWSLSQDLMLVCDFDGIIRSVNPSATRLLGWQEDEMIGHVLAEFVHPEDLPSTATEVEKLAQGITTLSFENRYRCRDGNYRLLDWNAVPDSGRIHAVARDITRERQLARDRERIWAISPIVKVVTTTEGIINAVNPSWTKVLGWTEADTVGRNILEYVAEEQDAAKRRLGRLAQPDAKVVESQSVFRARDGSEHRFAWTTVPEGGMLYLFGRDITTETEAAEALASAEEALRQSQKMEAVGQLTGGIAHDFNNLLAGILGNLELLELRISQGRLEALSRHLETAQGAAKRAAALTQRLLAFSRRQTLDPTPVNINQLVAGLEDLLRRTVGPSAEIEVVGSGGLWTTLVDRYQLENALLNLCINARDAMPDGGRLTIETANKWLDERMARDRELPPGQYVSLCVSDTGTGMTPEVIARAFDPFFTTKPLGEGTGLGLSMIYGFVRQSGGQVRIYSEVGAGTTMCLYLPRYMGAVTETPEPEPTQIELGGHGETVLVIDDEASVRSLIVDVLTDGGYHVIEAADGPSGLKVLQSDLRIDLLITDVGLPGGMNGRQVADAGRVHRPRLKILFITGYAENAVVGNGLLGQDMHVITKPFGIEAIANKVRDLIDEGDKSAGSGGEA</sequence>
<dbReference type="Pfam" id="PF08448">
    <property type="entry name" value="PAS_4"/>
    <property type="match status" value="1"/>
</dbReference>
<dbReference type="Gene3D" id="3.40.50.2300">
    <property type="match status" value="1"/>
</dbReference>
<feature type="domain" description="Response regulatory" evidence="12">
    <location>
        <begin position="809"/>
        <end position="922"/>
    </location>
</feature>
<dbReference type="Gene3D" id="3.30.450.20">
    <property type="entry name" value="PAS domain"/>
    <property type="match status" value="3"/>
</dbReference>
<keyword evidence="6" id="KW-0418">Kinase</keyword>
<dbReference type="SUPFAM" id="SSF55785">
    <property type="entry name" value="PYP-like sensor domain (PAS domain)"/>
    <property type="match status" value="2"/>
</dbReference>
<evidence type="ECO:0000256" key="2">
    <source>
        <dbReference type="ARBA" id="ARBA00012438"/>
    </source>
</evidence>
<proteinExistence type="predicted"/>
<gene>
    <name evidence="13" type="ORF">SBA_ch1_30840</name>
</gene>
<dbReference type="CDD" id="cd16919">
    <property type="entry name" value="HATPase_CckA-like"/>
    <property type="match status" value="1"/>
</dbReference>
<dbReference type="Gene3D" id="1.10.287.130">
    <property type="match status" value="1"/>
</dbReference>
<accession>A0ABN5WF34</accession>
<protein>
    <recommendedName>
        <fullName evidence="2">histidine kinase</fullName>
        <ecNumber evidence="2">2.7.13.3</ecNumber>
    </recommendedName>
</protein>
<keyword evidence="3" id="KW-0597">Phosphoprotein</keyword>
<dbReference type="Pfam" id="PF00512">
    <property type="entry name" value="HisKA"/>
    <property type="match status" value="1"/>
</dbReference>
<comment type="catalytic activity">
    <reaction evidence="1">
        <text>ATP + protein L-histidine = ADP + protein N-phospho-L-histidine.</text>
        <dbReference type="EC" id="2.7.13.3"/>
    </reaction>
</comment>
<dbReference type="Pfam" id="PF00989">
    <property type="entry name" value="PAS"/>
    <property type="match status" value="1"/>
</dbReference>
<dbReference type="CDD" id="cd00130">
    <property type="entry name" value="PAS"/>
    <property type="match status" value="2"/>
</dbReference>
<dbReference type="InterPro" id="IPR036097">
    <property type="entry name" value="HisK_dim/P_sf"/>
</dbReference>
<dbReference type="Proteomes" id="UP001059971">
    <property type="component" value="Chromosome 1"/>
</dbReference>
<keyword evidence="8" id="KW-0902">Two-component regulatory system</keyword>
<evidence type="ECO:0000259" key="11">
    <source>
        <dbReference type="SMART" id="SM00388"/>
    </source>
</evidence>
<evidence type="ECO:0000259" key="10">
    <source>
        <dbReference type="SMART" id="SM00387"/>
    </source>
</evidence>
<feature type="domain" description="PAS" evidence="9">
    <location>
        <begin position="427"/>
        <end position="492"/>
    </location>
</feature>
<dbReference type="InterPro" id="IPR011006">
    <property type="entry name" value="CheY-like_superfamily"/>
</dbReference>
<evidence type="ECO:0000259" key="12">
    <source>
        <dbReference type="SMART" id="SM00448"/>
    </source>
</evidence>
<dbReference type="CDD" id="cd00082">
    <property type="entry name" value="HisKA"/>
    <property type="match status" value="1"/>
</dbReference>
<dbReference type="Pfam" id="PF02518">
    <property type="entry name" value="HATPase_c"/>
    <property type="match status" value="1"/>
</dbReference>
<dbReference type="InterPro" id="IPR035965">
    <property type="entry name" value="PAS-like_dom_sf"/>
</dbReference>
<dbReference type="PANTHER" id="PTHR43065">
    <property type="entry name" value="SENSOR HISTIDINE KINASE"/>
    <property type="match status" value="1"/>
</dbReference>
<dbReference type="SUPFAM" id="SSF52172">
    <property type="entry name" value="CheY-like"/>
    <property type="match status" value="1"/>
</dbReference>
<dbReference type="InterPro" id="IPR013767">
    <property type="entry name" value="PAS_fold"/>
</dbReference>
<dbReference type="SMART" id="SM00448">
    <property type="entry name" value="REC"/>
    <property type="match status" value="1"/>
</dbReference>
<dbReference type="Gene3D" id="3.30.565.10">
    <property type="entry name" value="Histidine kinase-like ATPase, C-terminal domain"/>
    <property type="match status" value="1"/>
</dbReference>
<evidence type="ECO:0000313" key="14">
    <source>
        <dbReference type="Proteomes" id="UP001059971"/>
    </source>
</evidence>
<dbReference type="EC" id="2.7.13.3" evidence="2"/>
<evidence type="ECO:0000256" key="1">
    <source>
        <dbReference type="ARBA" id="ARBA00000085"/>
    </source>
</evidence>
<dbReference type="InterPro" id="IPR013656">
    <property type="entry name" value="PAS_4"/>
</dbReference>
<name>A0ABN5WF34_9SPHN</name>
<dbReference type="SUPFAM" id="SSF55874">
    <property type="entry name" value="ATPase domain of HSP90 chaperone/DNA topoisomerase II/histidine kinase"/>
    <property type="match status" value="1"/>
</dbReference>
<dbReference type="InterPro" id="IPR036890">
    <property type="entry name" value="HATPase_C_sf"/>
</dbReference>
<evidence type="ECO:0000256" key="8">
    <source>
        <dbReference type="ARBA" id="ARBA00023012"/>
    </source>
</evidence>
<feature type="domain" description="PAS" evidence="9">
    <location>
        <begin position="41"/>
        <end position="105"/>
    </location>
</feature>
<feature type="domain" description="Signal transduction histidine kinase dimerisation/phosphoacceptor" evidence="11">
    <location>
        <begin position="557"/>
        <end position="625"/>
    </location>
</feature>
<keyword evidence="7" id="KW-0067">ATP-binding</keyword>
<evidence type="ECO:0000256" key="6">
    <source>
        <dbReference type="ARBA" id="ARBA00022777"/>
    </source>
</evidence>
<dbReference type="Pfam" id="PF00072">
    <property type="entry name" value="Response_reg"/>
    <property type="match status" value="1"/>
</dbReference>
<reference evidence="13" key="1">
    <citation type="submission" date="2018-07" db="EMBL/GenBank/DDBJ databases">
        <title>Complete genome sequence of Sphingomonas bisphenolicum strain AO1, a bisphenol A degradative bacterium isolated from Japanese farm field.</title>
        <authorList>
            <person name="Murakami M."/>
            <person name="Koh M."/>
            <person name="Koba S."/>
            <person name="Matsumura Y."/>
        </authorList>
    </citation>
    <scope>NUCLEOTIDE SEQUENCE</scope>
    <source>
        <strain evidence="13">AO1</strain>
    </source>
</reference>